<dbReference type="AlphaFoldDB" id="A0AAV6TV95"/>
<protein>
    <submittedName>
        <fullName evidence="2">Uncharacterized protein</fullName>
    </submittedName>
</protein>
<comment type="caution">
    <text evidence="2">The sequence shown here is derived from an EMBL/GenBank/DDBJ whole genome shotgun (WGS) entry which is preliminary data.</text>
</comment>
<name>A0AAV6TV95_9ARAC</name>
<evidence type="ECO:0000313" key="2">
    <source>
        <dbReference type="EMBL" id="KAG8175385.1"/>
    </source>
</evidence>
<evidence type="ECO:0000313" key="3">
    <source>
        <dbReference type="Proteomes" id="UP000827092"/>
    </source>
</evidence>
<sequence>MSTCNPAAKKMPLLSTSCSSTKNMSLKSTSYPPANKISLLPTGNSPAKEGGGSEKNANSNKRSAAGQLLSKKACFNNEFLSAKIVCVHWISKGVLR</sequence>
<keyword evidence="3" id="KW-1185">Reference proteome</keyword>
<reference evidence="2 3" key="1">
    <citation type="journal article" date="2022" name="Nat. Ecol. Evol.">
        <title>A masculinizing supergene underlies an exaggerated male reproductive morph in a spider.</title>
        <authorList>
            <person name="Hendrickx F."/>
            <person name="De Corte Z."/>
            <person name="Sonet G."/>
            <person name="Van Belleghem S.M."/>
            <person name="Kostlbacher S."/>
            <person name="Vangestel C."/>
        </authorList>
    </citation>
    <scope>NUCLEOTIDE SEQUENCE [LARGE SCALE GENOMIC DNA]</scope>
    <source>
        <strain evidence="2">W744_W776</strain>
    </source>
</reference>
<proteinExistence type="predicted"/>
<feature type="region of interest" description="Disordered" evidence="1">
    <location>
        <begin position="19"/>
        <end position="63"/>
    </location>
</feature>
<organism evidence="2 3">
    <name type="scientific">Oedothorax gibbosus</name>
    <dbReference type="NCBI Taxonomy" id="931172"/>
    <lineage>
        <taxon>Eukaryota</taxon>
        <taxon>Metazoa</taxon>
        <taxon>Ecdysozoa</taxon>
        <taxon>Arthropoda</taxon>
        <taxon>Chelicerata</taxon>
        <taxon>Arachnida</taxon>
        <taxon>Araneae</taxon>
        <taxon>Araneomorphae</taxon>
        <taxon>Entelegynae</taxon>
        <taxon>Araneoidea</taxon>
        <taxon>Linyphiidae</taxon>
        <taxon>Erigoninae</taxon>
        <taxon>Oedothorax</taxon>
    </lineage>
</organism>
<dbReference type="Proteomes" id="UP000827092">
    <property type="component" value="Unassembled WGS sequence"/>
</dbReference>
<gene>
    <name evidence="2" type="ORF">JTE90_007396</name>
</gene>
<accession>A0AAV6TV95</accession>
<feature type="compositionally biased region" description="Polar residues" evidence="1">
    <location>
        <begin position="19"/>
        <end position="32"/>
    </location>
</feature>
<dbReference type="EMBL" id="JAFNEN010001016">
    <property type="protein sequence ID" value="KAG8175385.1"/>
    <property type="molecule type" value="Genomic_DNA"/>
</dbReference>
<evidence type="ECO:0000256" key="1">
    <source>
        <dbReference type="SAM" id="MobiDB-lite"/>
    </source>
</evidence>